<evidence type="ECO:0000256" key="1">
    <source>
        <dbReference type="ARBA" id="ARBA00023015"/>
    </source>
</evidence>
<dbReference type="STRING" id="1437874.CSPHI_10450"/>
<sequence>MTDAPRRRARGTLASIAAEVGVSRTTVSNAYNRPGQLSPELREHILAVARRQGYPGPDPMARNLRTRRAGAVGVLFTEELSFAFEDTASVDFLAGLAAECGARESSLLVIPASSGAGEAGADLIRGAAVDSMVVYSVADDDPFLDIVARRGLPTVICDQPTDRAGLPFVGIDDRAAIRPAVRRLVELGHRRVGILSVRLSRTQRDGPVHRRDLAEAHHHVQRFRIEGALAELAAGGVDPDAVPIIGRHLNNPAANDSAAAELLDAHPGLTAVVCTTDTQALAVLRAAAARGIRVPEELSVTGFDGIELARAANLTTIVQPNREKGRAAGRALFAGGPRRVILDTRLEPGGTVAPPRPEAAAGR</sequence>
<reference evidence="5 6" key="1">
    <citation type="submission" date="2014-08" db="EMBL/GenBank/DDBJ databases">
        <title>Complete genome sequence of Corynebacterium sphenisci CECT 5990(T) (=DSM 44792(T)), isolated from healthy wild penguins.</title>
        <authorList>
            <person name="Ruckert C."/>
            <person name="Albersmeier A."/>
            <person name="Winkler A."/>
            <person name="Kalinowski J."/>
        </authorList>
    </citation>
    <scope>NUCLEOTIDE SEQUENCE [LARGE SCALE GENOMIC DNA]</scope>
    <source>
        <strain evidence="5 6">DSM 44792</strain>
    </source>
</reference>
<dbReference type="GO" id="GO:0000976">
    <property type="term" value="F:transcription cis-regulatory region binding"/>
    <property type="evidence" value="ECO:0007669"/>
    <property type="project" value="TreeGrafter"/>
</dbReference>
<dbReference type="Gene3D" id="3.40.50.2300">
    <property type="match status" value="2"/>
</dbReference>
<dbReference type="EMBL" id="CP009248">
    <property type="protein sequence ID" value="APT91347.1"/>
    <property type="molecule type" value="Genomic_DNA"/>
</dbReference>
<organism evidence="5 6">
    <name type="scientific">Corynebacterium sphenisci DSM 44792</name>
    <dbReference type="NCBI Taxonomy" id="1437874"/>
    <lineage>
        <taxon>Bacteria</taxon>
        <taxon>Bacillati</taxon>
        <taxon>Actinomycetota</taxon>
        <taxon>Actinomycetes</taxon>
        <taxon>Mycobacteriales</taxon>
        <taxon>Corynebacteriaceae</taxon>
        <taxon>Corynebacterium</taxon>
    </lineage>
</organism>
<dbReference type="SMART" id="SM00354">
    <property type="entry name" value="HTH_LACI"/>
    <property type="match status" value="1"/>
</dbReference>
<dbReference type="Pfam" id="PF13377">
    <property type="entry name" value="Peripla_BP_3"/>
    <property type="match status" value="1"/>
</dbReference>
<dbReference type="SUPFAM" id="SSF53822">
    <property type="entry name" value="Periplasmic binding protein-like I"/>
    <property type="match status" value="1"/>
</dbReference>
<accession>A0A1L7CZT8</accession>
<dbReference type="AlphaFoldDB" id="A0A1L7CZT8"/>
<feature type="domain" description="HTH lacI-type" evidence="4">
    <location>
        <begin position="12"/>
        <end position="66"/>
    </location>
</feature>
<keyword evidence="1" id="KW-0805">Transcription regulation</keyword>
<keyword evidence="6" id="KW-1185">Reference proteome</keyword>
<dbReference type="InterPro" id="IPR010982">
    <property type="entry name" value="Lambda_DNA-bd_dom_sf"/>
</dbReference>
<proteinExistence type="predicted"/>
<evidence type="ECO:0000256" key="2">
    <source>
        <dbReference type="ARBA" id="ARBA00023125"/>
    </source>
</evidence>
<dbReference type="InterPro" id="IPR046335">
    <property type="entry name" value="LacI/GalR-like_sensor"/>
</dbReference>
<evidence type="ECO:0000313" key="5">
    <source>
        <dbReference type="EMBL" id="APT91347.1"/>
    </source>
</evidence>
<evidence type="ECO:0000313" key="6">
    <source>
        <dbReference type="Proteomes" id="UP000185469"/>
    </source>
</evidence>
<dbReference type="PANTHER" id="PTHR30146:SF138">
    <property type="entry name" value="TRANSCRIPTIONAL REGULATORY PROTEIN"/>
    <property type="match status" value="1"/>
</dbReference>
<name>A0A1L7CZT8_9CORY</name>
<dbReference type="CDD" id="cd06279">
    <property type="entry name" value="PBP1_LacI-like"/>
    <property type="match status" value="1"/>
</dbReference>
<gene>
    <name evidence="5" type="ORF">CSPHI_10450</name>
</gene>
<dbReference type="GO" id="GO:0003700">
    <property type="term" value="F:DNA-binding transcription factor activity"/>
    <property type="evidence" value="ECO:0007669"/>
    <property type="project" value="TreeGrafter"/>
</dbReference>
<dbReference type="Proteomes" id="UP000185469">
    <property type="component" value="Chromosome"/>
</dbReference>
<dbReference type="CDD" id="cd01392">
    <property type="entry name" value="HTH_LacI"/>
    <property type="match status" value="1"/>
</dbReference>
<dbReference type="Pfam" id="PF00356">
    <property type="entry name" value="LacI"/>
    <property type="match status" value="1"/>
</dbReference>
<dbReference type="Gene3D" id="1.10.260.40">
    <property type="entry name" value="lambda repressor-like DNA-binding domains"/>
    <property type="match status" value="1"/>
</dbReference>
<dbReference type="RefSeq" id="WP_075693007.1">
    <property type="nucleotide sequence ID" value="NZ_CP009248.1"/>
</dbReference>
<dbReference type="KEGG" id="csph:CSPHI_10450"/>
<dbReference type="InterPro" id="IPR028082">
    <property type="entry name" value="Peripla_BP_I"/>
</dbReference>
<keyword evidence="3" id="KW-0804">Transcription</keyword>
<dbReference type="PROSITE" id="PS50932">
    <property type="entry name" value="HTH_LACI_2"/>
    <property type="match status" value="1"/>
</dbReference>
<evidence type="ECO:0000256" key="3">
    <source>
        <dbReference type="ARBA" id="ARBA00023163"/>
    </source>
</evidence>
<protein>
    <submittedName>
        <fullName evidence="5">LacI family transcriptional regulator</fullName>
    </submittedName>
</protein>
<dbReference type="PANTHER" id="PTHR30146">
    <property type="entry name" value="LACI-RELATED TRANSCRIPTIONAL REPRESSOR"/>
    <property type="match status" value="1"/>
</dbReference>
<evidence type="ECO:0000259" key="4">
    <source>
        <dbReference type="PROSITE" id="PS50932"/>
    </source>
</evidence>
<dbReference type="SUPFAM" id="SSF47413">
    <property type="entry name" value="lambda repressor-like DNA-binding domains"/>
    <property type="match status" value="1"/>
</dbReference>
<dbReference type="OrthoDB" id="5171752at2"/>
<keyword evidence="2" id="KW-0238">DNA-binding</keyword>
<dbReference type="InterPro" id="IPR000843">
    <property type="entry name" value="HTH_LacI"/>
</dbReference>